<keyword evidence="2" id="KW-1185">Reference proteome</keyword>
<name>A0A2V2N6S7_9EURY</name>
<dbReference type="EMBL" id="QGMY01000009">
    <property type="protein sequence ID" value="PWR70983.1"/>
    <property type="molecule type" value="Genomic_DNA"/>
</dbReference>
<evidence type="ECO:0000313" key="1">
    <source>
        <dbReference type="EMBL" id="PWR70983.1"/>
    </source>
</evidence>
<gene>
    <name evidence="1" type="ORF">DK846_13460</name>
</gene>
<organism evidence="1 2">
    <name type="scientific">Methanospirillum lacunae</name>
    <dbReference type="NCBI Taxonomy" id="668570"/>
    <lineage>
        <taxon>Archaea</taxon>
        <taxon>Methanobacteriati</taxon>
        <taxon>Methanobacteriota</taxon>
        <taxon>Stenosarchaea group</taxon>
        <taxon>Methanomicrobia</taxon>
        <taxon>Methanomicrobiales</taxon>
        <taxon>Methanospirillaceae</taxon>
        <taxon>Methanospirillum</taxon>
    </lineage>
</organism>
<reference evidence="1 2" key="1">
    <citation type="submission" date="2018-05" db="EMBL/GenBank/DDBJ databases">
        <title>Draft genome of Methanospirillum lacunae Ki8-1.</title>
        <authorList>
            <person name="Dueholm M.S."/>
            <person name="Nielsen P.H."/>
            <person name="Bakmann L.F."/>
            <person name="Otzen D.E."/>
        </authorList>
    </citation>
    <scope>NUCLEOTIDE SEQUENCE [LARGE SCALE GENOMIC DNA]</scope>
    <source>
        <strain evidence="1 2">Ki8-1</strain>
    </source>
</reference>
<dbReference type="SUPFAM" id="SSF75181">
    <property type="entry name" value="Hypothetical protein MTH777 (MT0777)"/>
    <property type="match status" value="1"/>
</dbReference>
<dbReference type="RefSeq" id="WP_109969477.1">
    <property type="nucleotide sequence ID" value="NZ_CP176093.1"/>
</dbReference>
<dbReference type="PIRSF" id="PIRSF006600">
    <property type="entry name" value="UCP006600"/>
    <property type="match status" value="1"/>
</dbReference>
<evidence type="ECO:0000313" key="2">
    <source>
        <dbReference type="Proteomes" id="UP000245657"/>
    </source>
</evidence>
<dbReference type="InterPro" id="IPR012033">
    <property type="entry name" value="UCP006600"/>
</dbReference>
<dbReference type="AlphaFoldDB" id="A0A2V2N6S7"/>
<dbReference type="OrthoDB" id="144859at2157"/>
<protein>
    <submittedName>
        <fullName evidence="1">DUF1890 domain-containing protein</fullName>
    </submittedName>
</protein>
<dbReference type="Gene3D" id="3.40.50.10160">
    <property type="entry name" value="MTH777-like"/>
    <property type="match status" value="1"/>
</dbReference>
<proteinExistence type="predicted"/>
<dbReference type="Proteomes" id="UP000245657">
    <property type="component" value="Unassembled WGS sequence"/>
</dbReference>
<comment type="caution">
    <text evidence="1">The sequence shown here is derived from an EMBL/GenBank/DDBJ whole genome shotgun (WGS) entry which is preliminary data.</text>
</comment>
<sequence length="158" mass="17445">MGEIEEKKALIVLGCPEVPVQNSLAVFTAYQLRKNGYSCLIAGNPAVMKLLMTSDPEKHYISAMTTLEKAVEDITDKGEKYDLCLAFAHSDAGISYAATMRYLLPEARFITIVFGRSAEEIAKLVEYEGETIVEVAVHNPMPLKKKMSEVLGWAVSKN</sequence>
<dbReference type="GeneID" id="97547346"/>
<dbReference type="InterPro" id="IPR036608">
    <property type="entry name" value="MTH777-like_sf"/>
</dbReference>
<accession>A0A2V2N6S7</accession>
<dbReference type="Pfam" id="PF09001">
    <property type="entry name" value="DUF1890"/>
    <property type="match status" value="1"/>
</dbReference>